<dbReference type="EMBL" id="AP018929">
    <property type="protein sequence ID" value="BBG23235.1"/>
    <property type="molecule type" value="Genomic_DNA"/>
</dbReference>
<evidence type="ECO:0000256" key="2">
    <source>
        <dbReference type="SAM" id="Phobius"/>
    </source>
</evidence>
<keyword evidence="2" id="KW-1133">Transmembrane helix</keyword>
<dbReference type="InterPro" id="IPR029050">
    <property type="entry name" value="Immunoprotect_excell_Ig-like"/>
</dbReference>
<dbReference type="Gene3D" id="2.60.40.1240">
    <property type="match status" value="1"/>
</dbReference>
<proteinExistence type="predicted"/>
<gene>
    <name evidence="3" type="ORF">IC006_0519</name>
</gene>
<feature type="transmembrane region" description="Helical" evidence="2">
    <location>
        <begin position="7"/>
        <end position="27"/>
    </location>
</feature>
<dbReference type="GeneID" id="41714370"/>
<evidence type="ECO:0000313" key="3">
    <source>
        <dbReference type="EMBL" id="BBG23235.1"/>
    </source>
</evidence>
<keyword evidence="4" id="KW-1185">Reference proteome</keyword>
<dbReference type="KEGG" id="step:IC006_0519"/>
<dbReference type="Proteomes" id="UP000322983">
    <property type="component" value="Chromosome"/>
</dbReference>
<evidence type="ECO:0000256" key="1">
    <source>
        <dbReference type="ARBA" id="ARBA00022729"/>
    </source>
</evidence>
<keyword evidence="2" id="KW-0812">Transmembrane</keyword>
<dbReference type="RefSeq" id="WP_054846424.1">
    <property type="nucleotide sequence ID" value="NZ_AP018929.1"/>
</dbReference>
<reference evidence="3 4" key="1">
    <citation type="journal article" date="2020" name="Int. J. Syst. Evol. Microbiol.">
        <title>Sulfuracidifex tepidarius gen. nov., sp. nov. and transfer of Sulfolobus metallicus Huber and Stetter 1992 to the genus Sulfuracidifex as Sulfuracidifex metallicus comb. nov.</title>
        <authorList>
            <person name="Itoh T."/>
            <person name="Miura T."/>
            <person name="Sakai H.D."/>
            <person name="Kato S."/>
            <person name="Ohkuma M."/>
            <person name="Takashina T."/>
        </authorList>
    </citation>
    <scope>NUCLEOTIDE SEQUENCE [LARGE SCALE GENOMIC DNA]</scope>
    <source>
        <strain evidence="3 4">IC-006</strain>
    </source>
</reference>
<name>A0A510DSX1_9CREN</name>
<organism evidence="3 4">
    <name type="scientific">Sulfuracidifex tepidarius</name>
    <dbReference type="NCBI Taxonomy" id="1294262"/>
    <lineage>
        <taxon>Archaea</taxon>
        <taxon>Thermoproteota</taxon>
        <taxon>Thermoprotei</taxon>
        <taxon>Sulfolobales</taxon>
        <taxon>Sulfolobaceae</taxon>
        <taxon>Sulfuracidifex</taxon>
    </lineage>
</organism>
<accession>A0A510DSX1</accession>
<sequence length="761" mass="82832">MNKTITLIATVIIVAIAVIGMVFFLHVPSSTAPTASSTSASHTSSSSKSSSNGFLTVQVENATALSENYGVSGQGFYVFIQVHNELSRTLYLEPDEVKLVTSTGSYSPDFFNGAFQPTLEVPPGDTVNVTYPFVIPFNSVPEKVELVNSTLNLLTSVSFPSPKAYVSMVRLYYSSNDSEISTGNTGYFKVESGKPYQVSVSVYSSHSSLPVLIDEVEGSPYVKLDSPVCITPHSYGTLNLTVNIPNESYYGTINLVFLSLINSSSISFKATPINGEAIALENNEQGYTCLIYNVTLTYNGGSIFYPNPQDFVLITNLVSAKGTTASFDALPNSGMERGVTVSGLVFFKVPAHATPVKLYYEDSDGIKVVSEPTSSPSIAYSLLSGINANVITSYTDVSTSVPLFFSSSGFTGQNVTLTFSVYDGNNAPLPLSNVTLSPGFQVLYQNVTGKIVPPFTTYDFEVVAKYPEFSYYGPMNITVYSGVPHFVTMKVLNYTIDSADAQAAGYNGEKYLLFNLSVTYSGPGNLYFYPQDIYLVTNQGVFQGAQNYDNLILGSNQFLSSETMPTGDVIYGYVSFLVPSTAQPIQLEYNSSGELQAVTNINVIPNTVTRIEGASLNTTSSAVSCYFPSTPFTYSSYFSGETINVSMYFQSNNYFSIQGWKINYPFKIVEQGPTSAKPLSYGYDLQTWLVIEILNTSYYGSLHITAIVSSSQTPAFLNHSSLEIKSSLTIDHSITARNSLNLNLLQTQSLFLYYCEKDATY</sequence>
<protein>
    <recommendedName>
        <fullName evidence="5">DUF4352 domain-containing protein</fullName>
    </recommendedName>
</protein>
<evidence type="ECO:0008006" key="5">
    <source>
        <dbReference type="Google" id="ProtNLM"/>
    </source>
</evidence>
<evidence type="ECO:0000313" key="4">
    <source>
        <dbReference type="Proteomes" id="UP000322983"/>
    </source>
</evidence>
<keyword evidence="1" id="KW-0732">Signal</keyword>
<keyword evidence="2" id="KW-0472">Membrane</keyword>
<dbReference type="AlphaFoldDB" id="A0A510DSX1"/>